<dbReference type="EMBL" id="BMNA01000003">
    <property type="protein sequence ID" value="GGL99475.1"/>
    <property type="molecule type" value="Genomic_DNA"/>
</dbReference>
<feature type="transmembrane region" description="Helical" evidence="7">
    <location>
        <begin position="600"/>
        <end position="619"/>
    </location>
</feature>
<accession>A0A917WEZ4</accession>
<dbReference type="GO" id="GO:0005886">
    <property type="term" value="C:plasma membrane"/>
    <property type="evidence" value="ECO:0007669"/>
    <property type="project" value="UniProtKB-SubCell"/>
</dbReference>
<evidence type="ECO:0000256" key="5">
    <source>
        <dbReference type="ARBA" id="ARBA00022989"/>
    </source>
</evidence>
<dbReference type="SUPFAM" id="SSF161098">
    <property type="entry name" value="MetI-like"/>
    <property type="match status" value="2"/>
</dbReference>
<keyword evidence="6 7" id="KW-0472">Membrane</keyword>
<evidence type="ECO:0000313" key="10">
    <source>
        <dbReference type="Proteomes" id="UP000655208"/>
    </source>
</evidence>
<keyword evidence="2 7" id="KW-0813">Transport</keyword>
<feature type="transmembrane region" description="Helical" evidence="7">
    <location>
        <begin position="537"/>
        <end position="559"/>
    </location>
</feature>
<feature type="transmembrane region" description="Helical" evidence="7">
    <location>
        <begin position="280"/>
        <end position="302"/>
    </location>
</feature>
<sequence length="635" mass="68806">MPVVATTSTDAGRVRDVRVDARPVPRRGGSTRRTGVYLLLIVPAVVLIGALVVYPIVRSILTSFQAADTGRYVGLENYRRFFTDPNSASIVAHTFVRGIGGVVPSYLLGMFAALSLHQRIRGRTALRVLALVPFVISAPVGLNMWRLLLDPATGVPAALGWNLGDPLADPKTVWVVLLLINTWASFQFYTIVLLAGLARIPDELYEVAATDGATRWQRFRFVTLPGLGAVSVLACTVHFMGSFQEFNLIYILTGGGPAGVTRTLATYSYEQAFSNYDTGYATALTTISMLIMLLFLAVAYVVGRVLLAAARAARPADRMTLLARTTYQRRQRRDAADRAAGRMPRRSHLRDSLVLPYIGAVVVVLIALAPILFMVSRSLDGTPGGLETVSIIPRQWTLSNYGTVLSSPDLWSKDNLLTPPLAFNFLNSILVTAATTLLVLLVSMVAGYALSRWQSAWTRLLLVVLLVVQLVPAIVLVFPLYDFFAQIGLLGTLTGLVLALSATFLPLSTLLFKVFFDGIPREIEESAAIDGAGTLRILFQIVRPLAGPVIGSVAAFTLINCWNEYLFGATLISDGAKRTFPPALQQYMSSYAFSSYASPGMQAVFLLIPIFAAIVLLSLTQRHLAAAYQGGAVKG</sequence>
<keyword evidence="10" id="KW-1185">Reference proteome</keyword>
<reference evidence="9" key="1">
    <citation type="journal article" date="2014" name="Int. J. Syst. Evol. Microbiol.">
        <title>Complete genome sequence of Corynebacterium casei LMG S-19264T (=DSM 44701T), isolated from a smear-ripened cheese.</title>
        <authorList>
            <consortium name="US DOE Joint Genome Institute (JGI-PGF)"/>
            <person name="Walter F."/>
            <person name="Albersmeier A."/>
            <person name="Kalinowski J."/>
            <person name="Ruckert C."/>
        </authorList>
    </citation>
    <scope>NUCLEOTIDE SEQUENCE</scope>
    <source>
        <strain evidence="9">CGMCC 4.7308</strain>
    </source>
</reference>
<feature type="transmembrane region" description="Helical" evidence="7">
    <location>
        <begin position="460"/>
        <end position="481"/>
    </location>
</feature>
<name>A0A917WEZ4_9ACTN</name>
<comment type="subcellular location">
    <subcellularLocation>
        <location evidence="1 7">Cell membrane</location>
        <topology evidence="1 7">Multi-pass membrane protein</topology>
    </subcellularLocation>
</comment>
<feature type="transmembrane region" description="Helical" evidence="7">
    <location>
        <begin position="36"/>
        <end position="57"/>
    </location>
</feature>
<evidence type="ECO:0000256" key="6">
    <source>
        <dbReference type="ARBA" id="ARBA00023136"/>
    </source>
</evidence>
<dbReference type="PANTHER" id="PTHR43227">
    <property type="entry name" value="BLL4140 PROTEIN"/>
    <property type="match status" value="1"/>
</dbReference>
<dbReference type="InterPro" id="IPR035906">
    <property type="entry name" value="MetI-like_sf"/>
</dbReference>
<dbReference type="InterPro" id="IPR050809">
    <property type="entry name" value="UgpAE/MalFG_permease"/>
</dbReference>
<feature type="transmembrane region" description="Helical" evidence="7">
    <location>
        <begin position="95"/>
        <end position="116"/>
    </location>
</feature>
<dbReference type="Gene3D" id="1.10.3720.10">
    <property type="entry name" value="MetI-like"/>
    <property type="match status" value="2"/>
</dbReference>
<feature type="domain" description="ABC transmembrane type-1" evidence="8">
    <location>
        <begin position="425"/>
        <end position="617"/>
    </location>
</feature>
<dbReference type="PROSITE" id="PS50928">
    <property type="entry name" value="ABC_TM1"/>
    <property type="match status" value="2"/>
</dbReference>
<evidence type="ECO:0000256" key="7">
    <source>
        <dbReference type="RuleBase" id="RU363032"/>
    </source>
</evidence>
<dbReference type="InterPro" id="IPR000515">
    <property type="entry name" value="MetI-like"/>
</dbReference>
<comment type="caution">
    <text evidence="9">The sequence shown here is derived from an EMBL/GenBank/DDBJ whole genome shotgun (WGS) entry which is preliminary data.</text>
</comment>
<protein>
    <recommendedName>
        <fullName evidence="8">ABC transmembrane type-1 domain-containing protein</fullName>
    </recommendedName>
</protein>
<dbReference type="RefSeq" id="WP_188941286.1">
    <property type="nucleotide sequence ID" value="NZ_BMNA01000003.1"/>
</dbReference>
<feature type="transmembrane region" description="Helical" evidence="7">
    <location>
        <begin position="128"/>
        <end position="148"/>
    </location>
</feature>
<evidence type="ECO:0000259" key="8">
    <source>
        <dbReference type="PROSITE" id="PS50928"/>
    </source>
</evidence>
<keyword evidence="5 7" id="KW-1133">Transmembrane helix</keyword>
<feature type="domain" description="ABC transmembrane type-1" evidence="8">
    <location>
        <begin position="91"/>
        <end position="302"/>
    </location>
</feature>
<feature type="transmembrane region" description="Helical" evidence="7">
    <location>
        <begin position="487"/>
        <end position="516"/>
    </location>
</feature>
<reference evidence="9" key="2">
    <citation type="submission" date="2020-09" db="EMBL/GenBank/DDBJ databases">
        <authorList>
            <person name="Sun Q."/>
            <person name="Zhou Y."/>
        </authorList>
    </citation>
    <scope>NUCLEOTIDE SEQUENCE</scope>
    <source>
        <strain evidence="9">CGMCC 4.7308</strain>
    </source>
</reference>
<evidence type="ECO:0000256" key="4">
    <source>
        <dbReference type="ARBA" id="ARBA00022692"/>
    </source>
</evidence>
<feature type="transmembrane region" description="Helical" evidence="7">
    <location>
        <begin position="219"/>
        <end position="240"/>
    </location>
</feature>
<organism evidence="9 10">
    <name type="scientific">Nakamurella endophytica</name>
    <dbReference type="NCBI Taxonomy" id="1748367"/>
    <lineage>
        <taxon>Bacteria</taxon>
        <taxon>Bacillati</taxon>
        <taxon>Actinomycetota</taxon>
        <taxon>Actinomycetes</taxon>
        <taxon>Nakamurellales</taxon>
        <taxon>Nakamurellaceae</taxon>
        <taxon>Nakamurella</taxon>
    </lineage>
</organism>
<feature type="transmembrane region" description="Helical" evidence="7">
    <location>
        <begin position="353"/>
        <end position="375"/>
    </location>
</feature>
<feature type="transmembrane region" description="Helical" evidence="7">
    <location>
        <begin position="173"/>
        <end position="198"/>
    </location>
</feature>
<evidence type="ECO:0000256" key="2">
    <source>
        <dbReference type="ARBA" id="ARBA00022448"/>
    </source>
</evidence>
<gene>
    <name evidence="9" type="ORF">GCM10011594_19300</name>
</gene>
<dbReference type="PANTHER" id="PTHR43227:SF7">
    <property type="entry name" value="ARABINOOLIGOSACCHARIDES TRANSPORT SYSTEM PERMEASE PROTEIN ARAP"/>
    <property type="match status" value="1"/>
</dbReference>
<evidence type="ECO:0000256" key="3">
    <source>
        <dbReference type="ARBA" id="ARBA00022475"/>
    </source>
</evidence>
<proteinExistence type="inferred from homology"/>
<keyword evidence="3" id="KW-1003">Cell membrane</keyword>
<evidence type="ECO:0000256" key="1">
    <source>
        <dbReference type="ARBA" id="ARBA00004651"/>
    </source>
</evidence>
<comment type="similarity">
    <text evidence="7">Belongs to the binding-protein-dependent transport system permease family.</text>
</comment>
<keyword evidence="4 7" id="KW-0812">Transmembrane</keyword>
<dbReference type="Pfam" id="PF00528">
    <property type="entry name" value="BPD_transp_1"/>
    <property type="match status" value="2"/>
</dbReference>
<dbReference type="AlphaFoldDB" id="A0A917WEZ4"/>
<evidence type="ECO:0000313" key="9">
    <source>
        <dbReference type="EMBL" id="GGL99475.1"/>
    </source>
</evidence>
<dbReference type="Proteomes" id="UP000655208">
    <property type="component" value="Unassembled WGS sequence"/>
</dbReference>
<dbReference type="CDD" id="cd06261">
    <property type="entry name" value="TM_PBP2"/>
    <property type="match status" value="2"/>
</dbReference>
<feature type="transmembrane region" description="Helical" evidence="7">
    <location>
        <begin position="425"/>
        <end position="448"/>
    </location>
</feature>
<dbReference type="GO" id="GO:0055085">
    <property type="term" value="P:transmembrane transport"/>
    <property type="evidence" value="ECO:0007669"/>
    <property type="project" value="InterPro"/>
</dbReference>